<proteinExistence type="predicted"/>
<evidence type="ECO:0000259" key="4">
    <source>
        <dbReference type="PROSITE" id="PS51118"/>
    </source>
</evidence>
<dbReference type="InterPro" id="IPR011991">
    <property type="entry name" value="ArsR-like_HTH"/>
</dbReference>
<dbReference type="CDD" id="cd00090">
    <property type="entry name" value="HTH_ARSR"/>
    <property type="match status" value="1"/>
</dbReference>
<gene>
    <name evidence="5" type="ORF">AAFH96_35185</name>
</gene>
<dbReference type="PANTHER" id="PTHR33204">
    <property type="entry name" value="TRANSCRIPTIONAL REGULATOR, MARR FAMILY"/>
    <property type="match status" value="1"/>
</dbReference>
<reference evidence="5 6" key="1">
    <citation type="submission" date="2024-04" db="EMBL/GenBank/DDBJ databases">
        <title>Polymorphospora sp. isolated from Baiyangdian Lake in Xiong'an New Area.</title>
        <authorList>
            <person name="Zhang X."/>
            <person name="Liu J."/>
        </authorList>
    </citation>
    <scope>NUCLEOTIDE SEQUENCE [LARGE SCALE GENOMIC DNA]</scope>
    <source>
        <strain evidence="5 6">2-325</strain>
    </source>
</reference>
<dbReference type="SUPFAM" id="SSF46785">
    <property type="entry name" value="Winged helix' DNA-binding domain"/>
    <property type="match status" value="1"/>
</dbReference>
<dbReference type="PANTHER" id="PTHR33204:SF37">
    <property type="entry name" value="HTH-TYPE TRANSCRIPTIONAL REGULATOR YODB"/>
    <property type="match status" value="1"/>
</dbReference>
<dbReference type="Proteomes" id="UP001582793">
    <property type="component" value="Unassembled WGS sequence"/>
</dbReference>
<keyword evidence="6" id="KW-1185">Reference proteome</keyword>
<evidence type="ECO:0000313" key="6">
    <source>
        <dbReference type="Proteomes" id="UP001582793"/>
    </source>
</evidence>
<dbReference type="InterPro" id="IPR036388">
    <property type="entry name" value="WH-like_DNA-bd_sf"/>
</dbReference>
<keyword evidence="2" id="KW-0238">DNA-binding</keyword>
<accession>A0ABV5D2B7</accession>
<sequence>MRAGQHDAAKGELRCAGALVRVFEILGKRWNGVILATLKSGPASFSEIARSVTGISDSVLSDRLSELARVDLVIRTVVDTRPPAVSYALTPAGDALVLVLDELAGWAEEHLPDA</sequence>
<keyword evidence="3" id="KW-0804">Transcription</keyword>
<evidence type="ECO:0000256" key="1">
    <source>
        <dbReference type="ARBA" id="ARBA00023015"/>
    </source>
</evidence>
<comment type="caution">
    <text evidence="5">The sequence shown here is derived from an EMBL/GenBank/DDBJ whole genome shotgun (WGS) entry which is preliminary data.</text>
</comment>
<dbReference type="InterPro" id="IPR002577">
    <property type="entry name" value="HTH_HxlR"/>
</dbReference>
<organism evidence="5 6">
    <name type="scientific">Polymorphospora lycopeni</name>
    <dbReference type="NCBI Taxonomy" id="3140240"/>
    <lineage>
        <taxon>Bacteria</taxon>
        <taxon>Bacillati</taxon>
        <taxon>Actinomycetota</taxon>
        <taxon>Actinomycetes</taxon>
        <taxon>Micromonosporales</taxon>
        <taxon>Micromonosporaceae</taxon>
        <taxon>Polymorphospora</taxon>
    </lineage>
</organism>
<dbReference type="InterPro" id="IPR036390">
    <property type="entry name" value="WH_DNA-bd_sf"/>
</dbReference>
<feature type="domain" description="HTH hxlR-type" evidence="4">
    <location>
        <begin position="15"/>
        <end position="114"/>
    </location>
</feature>
<name>A0ABV5D2B7_9ACTN</name>
<dbReference type="Pfam" id="PF01638">
    <property type="entry name" value="HxlR"/>
    <property type="match status" value="1"/>
</dbReference>
<dbReference type="PROSITE" id="PS51118">
    <property type="entry name" value="HTH_HXLR"/>
    <property type="match status" value="1"/>
</dbReference>
<evidence type="ECO:0000256" key="2">
    <source>
        <dbReference type="ARBA" id="ARBA00023125"/>
    </source>
</evidence>
<dbReference type="RefSeq" id="WP_357533601.1">
    <property type="nucleotide sequence ID" value="NZ_JBCGDC010000221.1"/>
</dbReference>
<evidence type="ECO:0000313" key="5">
    <source>
        <dbReference type="EMBL" id="MFB6398280.1"/>
    </source>
</evidence>
<dbReference type="Gene3D" id="1.10.10.10">
    <property type="entry name" value="Winged helix-like DNA-binding domain superfamily/Winged helix DNA-binding domain"/>
    <property type="match status" value="1"/>
</dbReference>
<protein>
    <submittedName>
        <fullName evidence="5">Helix-turn-helix domain-containing protein</fullName>
    </submittedName>
</protein>
<keyword evidence="1" id="KW-0805">Transcription regulation</keyword>
<dbReference type="EMBL" id="JBCGDC010000221">
    <property type="protein sequence ID" value="MFB6398280.1"/>
    <property type="molecule type" value="Genomic_DNA"/>
</dbReference>
<evidence type="ECO:0000256" key="3">
    <source>
        <dbReference type="ARBA" id="ARBA00023163"/>
    </source>
</evidence>